<dbReference type="Pfam" id="PF04324">
    <property type="entry name" value="Fer2_BFD"/>
    <property type="match status" value="1"/>
</dbReference>
<sequence>MSHAHEMVCRCEEVTREEILEAIAAGDASLDAIKKRTRAGMGFCQGRTCRRLTAQILSAVCDIPLAEALQGSVRVPVGPLSLGLIADTEDGLEEPDHAAD</sequence>
<dbReference type="InterPro" id="IPR052745">
    <property type="entry name" value="G3P_Oxidase/Oxidoreductase"/>
</dbReference>
<name>A0A645E3K8_9ZZZZ</name>
<reference evidence="2" key="1">
    <citation type="submission" date="2019-08" db="EMBL/GenBank/DDBJ databases">
        <authorList>
            <person name="Kucharzyk K."/>
            <person name="Murdoch R.W."/>
            <person name="Higgins S."/>
            <person name="Loffler F."/>
        </authorList>
    </citation>
    <scope>NUCLEOTIDE SEQUENCE</scope>
</reference>
<evidence type="ECO:0000313" key="2">
    <source>
        <dbReference type="EMBL" id="MPM96156.1"/>
    </source>
</evidence>
<dbReference type="EMBL" id="VSSQ01042560">
    <property type="protein sequence ID" value="MPM96156.1"/>
    <property type="molecule type" value="Genomic_DNA"/>
</dbReference>
<dbReference type="PANTHER" id="PTHR42720">
    <property type="entry name" value="GLYCEROL-3-PHOSPHATE DEHYDROGENASE"/>
    <property type="match status" value="1"/>
</dbReference>
<comment type="caution">
    <text evidence="2">The sequence shown here is derived from an EMBL/GenBank/DDBJ whole genome shotgun (WGS) entry which is preliminary data.</text>
</comment>
<feature type="domain" description="BFD-like [2Fe-2S]-binding" evidence="1">
    <location>
        <begin position="7"/>
        <end position="58"/>
    </location>
</feature>
<dbReference type="InterPro" id="IPR041854">
    <property type="entry name" value="BFD-like_2Fe2S-bd_dom_sf"/>
</dbReference>
<accession>A0A645E3K8</accession>
<dbReference type="Gene3D" id="1.10.10.1100">
    <property type="entry name" value="BFD-like [2Fe-2S]-binding domain"/>
    <property type="match status" value="1"/>
</dbReference>
<organism evidence="2">
    <name type="scientific">bioreactor metagenome</name>
    <dbReference type="NCBI Taxonomy" id="1076179"/>
    <lineage>
        <taxon>unclassified sequences</taxon>
        <taxon>metagenomes</taxon>
        <taxon>ecological metagenomes</taxon>
    </lineage>
</organism>
<dbReference type="CDD" id="cd19946">
    <property type="entry name" value="GlpA-like_Fer2_BFD-like"/>
    <property type="match status" value="1"/>
</dbReference>
<dbReference type="InterPro" id="IPR007419">
    <property type="entry name" value="BFD-like_2Fe2S-bd_dom"/>
</dbReference>
<evidence type="ECO:0000259" key="1">
    <source>
        <dbReference type="Pfam" id="PF04324"/>
    </source>
</evidence>
<gene>
    <name evidence="2" type="ORF">SDC9_143313</name>
</gene>
<dbReference type="PANTHER" id="PTHR42720:SF1">
    <property type="entry name" value="GLYCEROL 3-PHOSPHATE OXIDASE"/>
    <property type="match status" value="1"/>
</dbReference>
<protein>
    <recommendedName>
        <fullName evidence="1">BFD-like [2Fe-2S]-binding domain-containing protein</fullName>
    </recommendedName>
</protein>
<proteinExistence type="predicted"/>
<dbReference type="AlphaFoldDB" id="A0A645E3K8"/>